<comment type="caution">
    <text evidence="2">The sequence shown here is derived from an EMBL/GenBank/DDBJ whole genome shotgun (WGS) entry which is preliminary data.</text>
</comment>
<dbReference type="RefSeq" id="WP_179789528.1">
    <property type="nucleotide sequence ID" value="NZ_BAAARR010000001.1"/>
</dbReference>
<dbReference type="Gene3D" id="3.90.1200.10">
    <property type="match status" value="1"/>
</dbReference>
<dbReference type="InterPro" id="IPR011009">
    <property type="entry name" value="Kinase-like_dom_sf"/>
</dbReference>
<evidence type="ECO:0000259" key="1">
    <source>
        <dbReference type="Pfam" id="PF01636"/>
    </source>
</evidence>
<dbReference type="InterPro" id="IPR002575">
    <property type="entry name" value="Aminoglycoside_PTrfase"/>
</dbReference>
<dbReference type="AlphaFoldDB" id="A0A852ZST7"/>
<accession>A0A852ZST7</accession>
<evidence type="ECO:0000313" key="3">
    <source>
        <dbReference type="Proteomes" id="UP000579605"/>
    </source>
</evidence>
<keyword evidence="3" id="KW-1185">Reference proteome</keyword>
<organism evidence="2 3">
    <name type="scientific">Actinopolymorpha rutila</name>
    <dbReference type="NCBI Taxonomy" id="446787"/>
    <lineage>
        <taxon>Bacteria</taxon>
        <taxon>Bacillati</taxon>
        <taxon>Actinomycetota</taxon>
        <taxon>Actinomycetes</taxon>
        <taxon>Propionibacteriales</taxon>
        <taxon>Actinopolymorphaceae</taxon>
        <taxon>Actinopolymorpha</taxon>
    </lineage>
</organism>
<evidence type="ECO:0000313" key="2">
    <source>
        <dbReference type="EMBL" id="NYH92060.1"/>
    </source>
</evidence>
<dbReference type="Pfam" id="PF01636">
    <property type="entry name" value="APH"/>
    <property type="match status" value="1"/>
</dbReference>
<name>A0A852ZST7_9ACTN</name>
<protein>
    <recommendedName>
        <fullName evidence="1">Aminoglycoside phosphotransferase domain-containing protein</fullName>
    </recommendedName>
</protein>
<proteinExistence type="predicted"/>
<dbReference type="EMBL" id="JACBZH010000001">
    <property type="protein sequence ID" value="NYH92060.1"/>
    <property type="molecule type" value="Genomic_DNA"/>
</dbReference>
<sequence>MNEILPGGFHSAPVRRGEVVERRAGPWTPKVHALLRHVRRSGFGLAPEPVAVSEDGRTETLGFVEGDGGTYPLTEAQRSNEALVNVALAIRAMHDATAGFVPPDEGSWQVRTSVPTEVDCIGHNDLGPYNLVYRGSQVAAIIDWDFAGPSSRAWDLCYAAHRFVPLSAPRSTKAFGWDPLPDQAARLRTFARAYGEIPPAQLLDLLVVRLGSIAATIDREVRAGNPAYDRQRDERHTDGYREDIAYILANRATLLA</sequence>
<dbReference type="SUPFAM" id="SSF56112">
    <property type="entry name" value="Protein kinase-like (PK-like)"/>
    <property type="match status" value="1"/>
</dbReference>
<gene>
    <name evidence="2" type="ORF">F4554_004698</name>
</gene>
<dbReference type="Proteomes" id="UP000579605">
    <property type="component" value="Unassembled WGS sequence"/>
</dbReference>
<reference evidence="2 3" key="1">
    <citation type="submission" date="2020-07" db="EMBL/GenBank/DDBJ databases">
        <title>Sequencing the genomes of 1000 actinobacteria strains.</title>
        <authorList>
            <person name="Klenk H.-P."/>
        </authorList>
    </citation>
    <scope>NUCLEOTIDE SEQUENCE [LARGE SCALE GENOMIC DNA]</scope>
    <source>
        <strain evidence="2 3">DSM 18448</strain>
    </source>
</reference>
<feature type="domain" description="Aminoglycoside phosphotransferase" evidence="1">
    <location>
        <begin position="119"/>
        <end position="176"/>
    </location>
</feature>